<dbReference type="InterPro" id="IPR036390">
    <property type="entry name" value="WH_DNA-bd_sf"/>
</dbReference>
<accession>A0A1G4TL35</accession>
<evidence type="ECO:0000256" key="1">
    <source>
        <dbReference type="ARBA" id="ARBA00023015"/>
    </source>
</evidence>
<evidence type="ECO:0000256" key="3">
    <source>
        <dbReference type="ARBA" id="ARBA00023163"/>
    </source>
</evidence>
<sequence>MAKLNLSVQDDTEESELKYRAPALEKGLDIVELLAASPKPMPPRQISEQLNRSVSELFRMIAVLEHRGYVAMAENQSGYELTNKLFSLGMSRGVSKNLLDYAIPAIRALSDEILQATHIVVASDDQVVVIGQMDAPAAPSFHVRVGYRQEIVEATAGTVLYAFQNPTSKAAWRKALQPTVSESEWARFEQHAIRARENGFLIAQSTYSESITDIACPVFNDRGLVAAVTIPYIRSKLSISVEACANALVDTCTSLSNALGATPRETF</sequence>
<keyword evidence="1" id="KW-0805">Transcription regulation</keyword>
<dbReference type="SMART" id="SM00346">
    <property type="entry name" value="HTH_ICLR"/>
    <property type="match status" value="1"/>
</dbReference>
<dbReference type="GO" id="GO:0045892">
    <property type="term" value="P:negative regulation of DNA-templated transcription"/>
    <property type="evidence" value="ECO:0007669"/>
    <property type="project" value="TreeGrafter"/>
</dbReference>
<dbReference type="InterPro" id="IPR036388">
    <property type="entry name" value="WH-like_DNA-bd_sf"/>
</dbReference>
<dbReference type="InterPro" id="IPR005471">
    <property type="entry name" value="Tscrpt_reg_IclR_N"/>
</dbReference>
<feature type="domain" description="HTH iclR-type" evidence="4">
    <location>
        <begin position="21"/>
        <end position="90"/>
    </location>
</feature>
<dbReference type="InterPro" id="IPR029016">
    <property type="entry name" value="GAF-like_dom_sf"/>
</dbReference>
<dbReference type="Gene3D" id="3.30.450.40">
    <property type="match status" value="1"/>
</dbReference>
<reference evidence="7" key="1">
    <citation type="submission" date="2016-10" db="EMBL/GenBank/DDBJ databases">
        <authorList>
            <person name="Varghese N."/>
            <person name="Submissions S."/>
        </authorList>
    </citation>
    <scope>NUCLEOTIDE SEQUENCE [LARGE SCALE GENOMIC DNA]</scope>
    <source>
        <strain evidence="7">CGMCC 1.3431</strain>
    </source>
</reference>
<name>A0A1G4TL35_9CAUL</name>
<protein>
    <submittedName>
        <fullName evidence="6">Transcriptional regulator, IclR family</fullName>
    </submittedName>
</protein>
<evidence type="ECO:0000313" key="6">
    <source>
        <dbReference type="EMBL" id="SCW82012.1"/>
    </source>
</evidence>
<dbReference type="Proteomes" id="UP000199150">
    <property type="component" value="Unassembled WGS sequence"/>
</dbReference>
<dbReference type="Pfam" id="PF01614">
    <property type="entry name" value="IclR_C"/>
    <property type="match status" value="1"/>
</dbReference>
<dbReference type="Pfam" id="PF09339">
    <property type="entry name" value="HTH_IclR"/>
    <property type="match status" value="1"/>
</dbReference>
<dbReference type="RefSeq" id="WP_090650659.1">
    <property type="nucleotide sequence ID" value="NZ_CBCRYE010000002.1"/>
</dbReference>
<keyword evidence="7" id="KW-1185">Reference proteome</keyword>
<evidence type="ECO:0000259" key="4">
    <source>
        <dbReference type="PROSITE" id="PS51077"/>
    </source>
</evidence>
<keyword evidence="3" id="KW-0804">Transcription</keyword>
<dbReference type="SUPFAM" id="SSF55781">
    <property type="entry name" value="GAF domain-like"/>
    <property type="match status" value="1"/>
</dbReference>
<dbReference type="GO" id="GO:0003700">
    <property type="term" value="F:DNA-binding transcription factor activity"/>
    <property type="evidence" value="ECO:0007669"/>
    <property type="project" value="TreeGrafter"/>
</dbReference>
<dbReference type="PANTHER" id="PTHR30136">
    <property type="entry name" value="HELIX-TURN-HELIX TRANSCRIPTIONAL REGULATOR, ICLR FAMILY"/>
    <property type="match status" value="1"/>
</dbReference>
<evidence type="ECO:0000259" key="5">
    <source>
        <dbReference type="PROSITE" id="PS51078"/>
    </source>
</evidence>
<dbReference type="GO" id="GO:0003677">
    <property type="term" value="F:DNA binding"/>
    <property type="evidence" value="ECO:0007669"/>
    <property type="project" value="UniProtKB-KW"/>
</dbReference>
<dbReference type="PROSITE" id="PS51077">
    <property type="entry name" value="HTH_ICLR"/>
    <property type="match status" value="1"/>
</dbReference>
<evidence type="ECO:0000256" key="2">
    <source>
        <dbReference type="ARBA" id="ARBA00023125"/>
    </source>
</evidence>
<evidence type="ECO:0000313" key="7">
    <source>
        <dbReference type="Proteomes" id="UP000199150"/>
    </source>
</evidence>
<gene>
    <name evidence="6" type="ORF">SAMN02927928_3666</name>
</gene>
<proteinExistence type="predicted"/>
<dbReference type="InterPro" id="IPR050707">
    <property type="entry name" value="HTH_MetabolicPath_Reg"/>
</dbReference>
<dbReference type="SUPFAM" id="SSF46785">
    <property type="entry name" value="Winged helix' DNA-binding domain"/>
    <property type="match status" value="1"/>
</dbReference>
<dbReference type="InterPro" id="IPR014757">
    <property type="entry name" value="Tscrpt_reg_IclR_C"/>
</dbReference>
<dbReference type="AlphaFoldDB" id="A0A1G4TL35"/>
<feature type="domain" description="IclR-ED" evidence="5">
    <location>
        <begin position="84"/>
        <end position="261"/>
    </location>
</feature>
<keyword evidence="2" id="KW-0238">DNA-binding</keyword>
<dbReference type="STRING" id="260084.SAMN02927928_3666"/>
<dbReference type="PANTHER" id="PTHR30136:SF7">
    <property type="entry name" value="HTH-TYPE TRANSCRIPTIONAL REGULATOR KDGR-RELATED"/>
    <property type="match status" value="1"/>
</dbReference>
<dbReference type="OrthoDB" id="6057486at2"/>
<dbReference type="Gene3D" id="1.10.10.10">
    <property type="entry name" value="Winged helix-like DNA-binding domain superfamily/Winged helix DNA-binding domain"/>
    <property type="match status" value="1"/>
</dbReference>
<dbReference type="EMBL" id="FMTS01000009">
    <property type="protein sequence ID" value="SCW82012.1"/>
    <property type="molecule type" value="Genomic_DNA"/>
</dbReference>
<organism evidence="6 7">
    <name type="scientific">Asticcacaulis taihuensis</name>
    <dbReference type="NCBI Taxonomy" id="260084"/>
    <lineage>
        <taxon>Bacteria</taxon>
        <taxon>Pseudomonadati</taxon>
        <taxon>Pseudomonadota</taxon>
        <taxon>Alphaproteobacteria</taxon>
        <taxon>Caulobacterales</taxon>
        <taxon>Caulobacteraceae</taxon>
        <taxon>Asticcacaulis</taxon>
    </lineage>
</organism>
<dbReference type="PROSITE" id="PS51078">
    <property type="entry name" value="ICLR_ED"/>
    <property type="match status" value="1"/>
</dbReference>